<keyword evidence="3" id="KW-1185">Reference proteome</keyword>
<dbReference type="OrthoDB" id="879453at91061"/>
<keyword evidence="1" id="KW-1133">Transmembrane helix</keyword>
<name>A0A544TDT0_9BACI</name>
<organism evidence="2 3">
    <name type="scientific">Psychrobacillus soli</name>
    <dbReference type="NCBI Taxonomy" id="1543965"/>
    <lineage>
        <taxon>Bacteria</taxon>
        <taxon>Bacillati</taxon>
        <taxon>Bacillota</taxon>
        <taxon>Bacilli</taxon>
        <taxon>Bacillales</taxon>
        <taxon>Bacillaceae</taxon>
        <taxon>Psychrobacillus</taxon>
    </lineage>
</organism>
<proteinExistence type="predicted"/>
<dbReference type="EMBL" id="VDGG01000014">
    <property type="protein sequence ID" value="TQR15601.1"/>
    <property type="molecule type" value="Genomic_DNA"/>
</dbReference>
<evidence type="ECO:0000313" key="2">
    <source>
        <dbReference type="EMBL" id="TQR15601.1"/>
    </source>
</evidence>
<dbReference type="Proteomes" id="UP000318937">
    <property type="component" value="Unassembled WGS sequence"/>
</dbReference>
<comment type="caution">
    <text evidence="2">The sequence shown here is derived from an EMBL/GenBank/DDBJ whole genome shotgun (WGS) entry which is preliminary data.</text>
</comment>
<feature type="transmembrane region" description="Helical" evidence="1">
    <location>
        <begin position="67"/>
        <end position="84"/>
    </location>
</feature>
<gene>
    <name evidence="2" type="ORF">FG383_08390</name>
</gene>
<feature type="transmembrane region" description="Helical" evidence="1">
    <location>
        <begin position="6"/>
        <end position="23"/>
    </location>
</feature>
<accession>A0A544TDT0</accession>
<dbReference type="RefSeq" id="WP_142606823.1">
    <property type="nucleotide sequence ID" value="NZ_VDGG01000014.1"/>
</dbReference>
<keyword evidence="1" id="KW-0812">Transmembrane</keyword>
<reference evidence="2 3" key="1">
    <citation type="submission" date="2019-05" db="EMBL/GenBank/DDBJ databases">
        <title>Psychrobacillus vulpis sp. nov., a new species isolated from feces of a red fox that inhabits in The Tablas de Daimiel Natural Park, Albacete, Spain.</title>
        <authorList>
            <person name="Rodriguez M."/>
            <person name="Reina J.C."/>
            <person name="Bejar V."/>
            <person name="Llamas I."/>
        </authorList>
    </citation>
    <scope>NUCLEOTIDE SEQUENCE [LARGE SCALE GENOMIC DNA]</scope>
    <source>
        <strain evidence="2 3">NHI-2</strain>
    </source>
</reference>
<evidence type="ECO:0000256" key="1">
    <source>
        <dbReference type="SAM" id="Phobius"/>
    </source>
</evidence>
<dbReference type="AlphaFoldDB" id="A0A544TDT0"/>
<keyword evidence="1" id="KW-0472">Membrane</keyword>
<evidence type="ECO:0000313" key="3">
    <source>
        <dbReference type="Proteomes" id="UP000318937"/>
    </source>
</evidence>
<protein>
    <submittedName>
        <fullName evidence="2">Uncharacterized protein</fullName>
    </submittedName>
</protein>
<sequence>MKHKNIWVFGSILLFGFIGAFGFMPKISGISNVVSYTMTGLAHWGQVDSSLFKVDNDNYDLRVSGKLFMYGITFSEILSVYYTFNKKGFIQ</sequence>